<gene>
    <name evidence="3" type="ORF">MQP27_13120</name>
</gene>
<keyword evidence="2" id="KW-0472">Membrane</keyword>
<reference evidence="3" key="1">
    <citation type="submission" date="2022-03" db="EMBL/GenBank/DDBJ databases">
        <title>Streptomyces 7R015 and 7R016 isolated from Barleria lupulina in Thailand.</title>
        <authorList>
            <person name="Kanchanasin P."/>
            <person name="Phongsopitanun W."/>
            <person name="Tanasupawat S."/>
        </authorList>
    </citation>
    <scope>NUCLEOTIDE SEQUENCE</scope>
    <source>
        <strain evidence="3">7R015</strain>
    </source>
</reference>
<feature type="region of interest" description="Disordered" evidence="1">
    <location>
        <begin position="1"/>
        <end position="29"/>
    </location>
</feature>
<dbReference type="RefSeq" id="WP_242765230.1">
    <property type="nucleotide sequence ID" value="NZ_JALDAY010000004.1"/>
</dbReference>
<keyword evidence="2" id="KW-0812">Transmembrane</keyword>
<evidence type="ECO:0000256" key="2">
    <source>
        <dbReference type="SAM" id="Phobius"/>
    </source>
</evidence>
<sequence length="234" mass="23790">MSTHITDPDGDQDGRSGGHGGTPSGGPGVPRGIVLAGLITALGGLTGLATLITALTGHGRAGDEGHATAPPSVSATAKAAAPRTGSVRITYPQEAAAVLNHQKFYGVAVIPPHHTLWLIGQKQAETSLYLLQRASVDQDTGKSGEAAWHACPQIGDFPAQRGTRFRITVALVPDSVSDYLLGATTYTGVQLVPAKIGADVAGFVSPRFPPGTDTAHAAAVWVTLTGGGENCSNS</sequence>
<name>A0ABS9Y4B4_9ACTN</name>
<comment type="caution">
    <text evidence="3">The sequence shown here is derived from an EMBL/GenBank/DDBJ whole genome shotgun (WGS) entry which is preliminary data.</text>
</comment>
<evidence type="ECO:0000313" key="3">
    <source>
        <dbReference type="EMBL" id="MCI3272055.1"/>
    </source>
</evidence>
<accession>A0ABS9Y4B4</accession>
<organism evidence="3 4">
    <name type="scientific">Streptomyces cylindrosporus</name>
    <dbReference type="NCBI Taxonomy" id="2927583"/>
    <lineage>
        <taxon>Bacteria</taxon>
        <taxon>Bacillati</taxon>
        <taxon>Actinomycetota</taxon>
        <taxon>Actinomycetes</taxon>
        <taxon>Kitasatosporales</taxon>
        <taxon>Streptomycetaceae</taxon>
        <taxon>Streptomyces</taxon>
    </lineage>
</organism>
<keyword evidence="2" id="KW-1133">Transmembrane helix</keyword>
<feature type="compositionally biased region" description="Gly residues" evidence="1">
    <location>
        <begin position="15"/>
        <end position="29"/>
    </location>
</feature>
<protein>
    <submittedName>
        <fullName evidence="3">Uncharacterized protein</fullName>
    </submittedName>
</protein>
<proteinExistence type="predicted"/>
<feature type="transmembrane region" description="Helical" evidence="2">
    <location>
        <begin position="33"/>
        <end position="55"/>
    </location>
</feature>
<evidence type="ECO:0000256" key="1">
    <source>
        <dbReference type="SAM" id="MobiDB-lite"/>
    </source>
</evidence>
<dbReference type="EMBL" id="JALDAY010000004">
    <property type="protein sequence ID" value="MCI3272055.1"/>
    <property type="molecule type" value="Genomic_DNA"/>
</dbReference>
<dbReference type="Proteomes" id="UP001165269">
    <property type="component" value="Unassembled WGS sequence"/>
</dbReference>
<evidence type="ECO:0000313" key="4">
    <source>
        <dbReference type="Proteomes" id="UP001165269"/>
    </source>
</evidence>
<keyword evidence="4" id="KW-1185">Reference proteome</keyword>